<dbReference type="InterPro" id="IPR046522">
    <property type="entry name" value="DUF6699"/>
</dbReference>
<evidence type="ECO:0000259" key="1">
    <source>
        <dbReference type="Pfam" id="PF20415"/>
    </source>
</evidence>
<dbReference type="AlphaFoldDB" id="A0AAD7NI56"/>
<keyword evidence="3" id="KW-1185">Reference proteome</keyword>
<dbReference type="Pfam" id="PF20415">
    <property type="entry name" value="DUF6699"/>
    <property type="match status" value="1"/>
</dbReference>
<feature type="non-terminal residue" evidence="2">
    <location>
        <position position="71"/>
    </location>
</feature>
<feature type="domain" description="DUF6699" evidence="1">
    <location>
        <begin position="1"/>
        <end position="67"/>
    </location>
</feature>
<gene>
    <name evidence="2" type="ORF">B0H16DRAFT_1262199</name>
</gene>
<evidence type="ECO:0000313" key="3">
    <source>
        <dbReference type="Proteomes" id="UP001215598"/>
    </source>
</evidence>
<organism evidence="2 3">
    <name type="scientific">Mycena metata</name>
    <dbReference type="NCBI Taxonomy" id="1033252"/>
    <lineage>
        <taxon>Eukaryota</taxon>
        <taxon>Fungi</taxon>
        <taxon>Dikarya</taxon>
        <taxon>Basidiomycota</taxon>
        <taxon>Agaricomycotina</taxon>
        <taxon>Agaricomycetes</taxon>
        <taxon>Agaricomycetidae</taxon>
        <taxon>Agaricales</taxon>
        <taxon>Marasmiineae</taxon>
        <taxon>Mycenaceae</taxon>
        <taxon>Mycena</taxon>
    </lineage>
</organism>
<feature type="non-terminal residue" evidence="2">
    <location>
        <position position="1"/>
    </location>
</feature>
<name>A0AAD7NI56_9AGAR</name>
<reference evidence="2" key="1">
    <citation type="submission" date="2023-03" db="EMBL/GenBank/DDBJ databases">
        <title>Massive genome expansion in bonnet fungi (Mycena s.s.) driven by repeated elements and novel gene families across ecological guilds.</title>
        <authorList>
            <consortium name="Lawrence Berkeley National Laboratory"/>
            <person name="Harder C.B."/>
            <person name="Miyauchi S."/>
            <person name="Viragh M."/>
            <person name="Kuo A."/>
            <person name="Thoen E."/>
            <person name="Andreopoulos B."/>
            <person name="Lu D."/>
            <person name="Skrede I."/>
            <person name="Drula E."/>
            <person name="Henrissat B."/>
            <person name="Morin E."/>
            <person name="Kohler A."/>
            <person name="Barry K."/>
            <person name="LaButti K."/>
            <person name="Morin E."/>
            <person name="Salamov A."/>
            <person name="Lipzen A."/>
            <person name="Mereny Z."/>
            <person name="Hegedus B."/>
            <person name="Baldrian P."/>
            <person name="Stursova M."/>
            <person name="Weitz H."/>
            <person name="Taylor A."/>
            <person name="Grigoriev I.V."/>
            <person name="Nagy L.G."/>
            <person name="Martin F."/>
            <person name="Kauserud H."/>
        </authorList>
    </citation>
    <scope>NUCLEOTIDE SEQUENCE</scope>
    <source>
        <strain evidence="2">CBHHK182m</strain>
    </source>
</reference>
<proteinExistence type="predicted"/>
<accession>A0AAD7NI56</accession>
<comment type="caution">
    <text evidence="2">The sequence shown here is derived from an EMBL/GenBank/DDBJ whole genome shotgun (WGS) entry which is preliminary data.</text>
</comment>
<evidence type="ECO:0000313" key="2">
    <source>
        <dbReference type="EMBL" id="KAJ7760998.1"/>
    </source>
</evidence>
<dbReference type="Proteomes" id="UP001215598">
    <property type="component" value="Unassembled WGS sequence"/>
</dbReference>
<sequence length="71" mass="8071">VNCQEVISSLHNALHVPLVDSEWGFSSDDLRQRMVEAWRLRDSLNGGEITALKRVDLLGGWCKLQGFCRDE</sequence>
<dbReference type="EMBL" id="JARKIB010000036">
    <property type="protein sequence ID" value="KAJ7760998.1"/>
    <property type="molecule type" value="Genomic_DNA"/>
</dbReference>
<protein>
    <recommendedName>
        <fullName evidence="1">DUF6699 domain-containing protein</fullName>
    </recommendedName>
</protein>